<dbReference type="AlphaFoldDB" id="F1TFA4"/>
<evidence type="ECO:0000259" key="1">
    <source>
        <dbReference type="PROSITE" id="PS50943"/>
    </source>
</evidence>
<evidence type="ECO:0000313" key="2">
    <source>
        <dbReference type="EMBL" id="EGD47042.1"/>
    </source>
</evidence>
<sequence length="70" mass="8087">MQISYNRLWKLMIDKKIKKMQLAKDAKLSTSTLAKLGQEKPVSMDVLMRICKVLDCDIGDIVEMIDDKQE</sequence>
<dbReference type="CDD" id="cd00093">
    <property type="entry name" value="HTH_XRE"/>
    <property type="match status" value="1"/>
</dbReference>
<evidence type="ECO:0000313" key="3">
    <source>
        <dbReference type="Proteomes" id="UP000003860"/>
    </source>
</evidence>
<dbReference type="GO" id="GO:0003677">
    <property type="term" value="F:DNA binding"/>
    <property type="evidence" value="ECO:0007669"/>
    <property type="project" value="InterPro"/>
</dbReference>
<dbReference type="RefSeq" id="WP_004620638.1">
    <property type="nucleotide sequence ID" value="NZ_ACXX02000010.1"/>
</dbReference>
<gene>
    <name evidence="2" type="ORF">Cpap_1238</name>
</gene>
<dbReference type="SUPFAM" id="SSF47413">
    <property type="entry name" value="lambda repressor-like DNA-binding domains"/>
    <property type="match status" value="1"/>
</dbReference>
<reference evidence="2" key="2">
    <citation type="submission" date="2011-01" db="EMBL/GenBank/DDBJ databases">
        <title>The Non-contiguous Finished genome of Clostridium papyrosolvens.</title>
        <authorList>
            <person name="Lucas S."/>
            <person name="Copeland A."/>
            <person name="Lapidus A."/>
            <person name="Cheng J.-F."/>
            <person name="Goodwin L."/>
            <person name="Pitluck S."/>
            <person name="Misra M."/>
            <person name="Chertkov O."/>
            <person name="Detter J.C."/>
            <person name="Han C."/>
            <person name="Tapia R."/>
            <person name="Land M."/>
            <person name="Hauser L."/>
            <person name="Kyrpides N."/>
            <person name="Ivanova N."/>
            <person name="Pagani I."/>
            <person name="Mouttaki H."/>
            <person name="He Z."/>
            <person name="Zhou J."/>
            <person name="Hemme C.L."/>
            <person name="Woyke T."/>
        </authorList>
    </citation>
    <scope>NUCLEOTIDE SEQUENCE [LARGE SCALE GENOMIC DNA]</scope>
    <source>
        <strain evidence="2">DSM 2782</strain>
    </source>
</reference>
<proteinExistence type="predicted"/>
<dbReference type="InterPro" id="IPR010982">
    <property type="entry name" value="Lambda_DNA-bd_dom_sf"/>
</dbReference>
<dbReference type="SMART" id="SM00530">
    <property type="entry name" value="HTH_XRE"/>
    <property type="match status" value="1"/>
</dbReference>
<dbReference type="Pfam" id="PF13443">
    <property type="entry name" value="HTH_26"/>
    <property type="match status" value="1"/>
</dbReference>
<dbReference type="PANTHER" id="PTHR37301:SF1">
    <property type="entry name" value="DNA-BINDING PROTEIN"/>
    <property type="match status" value="1"/>
</dbReference>
<dbReference type="PROSITE" id="PS50943">
    <property type="entry name" value="HTH_CROC1"/>
    <property type="match status" value="1"/>
</dbReference>
<dbReference type="STRING" id="588581.Cpap_1238"/>
<dbReference type="Proteomes" id="UP000003860">
    <property type="component" value="Unassembled WGS sequence"/>
</dbReference>
<dbReference type="EMBL" id="ACXX02000010">
    <property type="protein sequence ID" value="EGD47042.1"/>
    <property type="molecule type" value="Genomic_DNA"/>
</dbReference>
<name>F1TFA4_9FIRM</name>
<reference evidence="2" key="1">
    <citation type="submission" date="2009-07" db="EMBL/GenBank/DDBJ databases">
        <authorList>
            <consortium name="US DOE Joint Genome Institute (JGI-PGF)"/>
            <person name="Lucas S."/>
            <person name="Copeland A."/>
            <person name="Lapidus A."/>
            <person name="Glavina del Rio T."/>
            <person name="Tice H."/>
            <person name="Bruce D."/>
            <person name="Goodwin L."/>
            <person name="Pitluck S."/>
            <person name="Larimer F."/>
            <person name="Land M.L."/>
            <person name="Mouttaki H."/>
            <person name="He Z."/>
            <person name="Zhou J."/>
            <person name="Hemme C.L."/>
        </authorList>
    </citation>
    <scope>NUCLEOTIDE SEQUENCE [LARGE SCALE GENOMIC DNA]</scope>
    <source>
        <strain evidence="2">DSM 2782</strain>
    </source>
</reference>
<dbReference type="OrthoDB" id="9804186at2"/>
<dbReference type="InterPro" id="IPR001387">
    <property type="entry name" value="Cro/C1-type_HTH"/>
</dbReference>
<accession>F1TFA4</accession>
<dbReference type="Gene3D" id="1.10.260.40">
    <property type="entry name" value="lambda repressor-like DNA-binding domains"/>
    <property type="match status" value="1"/>
</dbReference>
<dbReference type="PANTHER" id="PTHR37301">
    <property type="entry name" value="DNA-BINDING PROTEIN-RELATED"/>
    <property type="match status" value="1"/>
</dbReference>
<organism evidence="2 3">
    <name type="scientific">Ruminiclostridium papyrosolvens DSM 2782</name>
    <dbReference type="NCBI Taxonomy" id="588581"/>
    <lineage>
        <taxon>Bacteria</taxon>
        <taxon>Bacillati</taxon>
        <taxon>Bacillota</taxon>
        <taxon>Clostridia</taxon>
        <taxon>Eubacteriales</taxon>
        <taxon>Oscillospiraceae</taxon>
        <taxon>Ruminiclostridium</taxon>
    </lineage>
</organism>
<keyword evidence="3" id="KW-1185">Reference proteome</keyword>
<protein>
    <submittedName>
        <fullName evidence="2">Helix-turn-helix domain protein</fullName>
    </submittedName>
</protein>
<dbReference type="eggNOG" id="COG3655">
    <property type="taxonomic scope" value="Bacteria"/>
</dbReference>
<feature type="domain" description="HTH cro/C1-type" evidence="1">
    <location>
        <begin position="8"/>
        <end position="61"/>
    </location>
</feature>
<comment type="caution">
    <text evidence="2">The sequence shown here is derived from an EMBL/GenBank/DDBJ whole genome shotgun (WGS) entry which is preliminary data.</text>
</comment>